<name>A0A3N4VFA5_9GAMM</name>
<dbReference type="RefSeq" id="WP_123770339.1">
    <property type="nucleotide sequence ID" value="NZ_RKQN01000002.1"/>
</dbReference>
<feature type="transmembrane region" description="Helical" evidence="2">
    <location>
        <begin position="268"/>
        <end position="292"/>
    </location>
</feature>
<organism evidence="4 5">
    <name type="scientific">Vulcaniibacterium tengchongense</name>
    <dbReference type="NCBI Taxonomy" id="1273429"/>
    <lineage>
        <taxon>Bacteria</taxon>
        <taxon>Pseudomonadati</taxon>
        <taxon>Pseudomonadota</taxon>
        <taxon>Gammaproteobacteria</taxon>
        <taxon>Lysobacterales</taxon>
        <taxon>Lysobacteraceae</taxon>
        <taxon>Vulcaniibacterium</taxon>
    </lineage>
</organism>
<evidence type="ECO:0000256" key="1">
    <source>
        <dbReference type="SAM" id="MobiDB-lite"/>
    </source>
</evidence>
<keyword evidence="2" id="KW-1133">Transmembrane helix</keyword>
<protein>
    <recommendedName>
        <fullName evidence="3">DUF6708 domain-containing protein</fullName>
    </recommendedName>
</protein>
<sequence length="325" mass="36898">MAKGESKRVPEHPHWYEDLPERDAPLDRAPKMVHGDVNAMDAVCLEVSRASTLMRGLCVVAGLLALVAAGVSVVFLGLVLSDPDVTGDEFVVLLLGFLLTITTSVWLGGWAFKTDFTVPRDRPVRLNRTQRKVYVYEHAYGMNPFKKWPTTIKVFDWDTLQAELHRQAGFNGKAYIQRFSLWLVSCKPGTNEVVDRFELKGNHPTTAELYNMWAYCRTYMEHGPEGLPTYPPRRQEITFRRSLFEHIRFLDPTEEGREVRARMTVWDWVINLPIFLAGFWLMIPAGIGHYIAMRFAPEVKWPPEIDAESRRGPSHPAEAASAAGG</sequence>
<feature type="transmembrane region" description="Helical" evidence="2">
    <location>
        <begin position="57"/>
        <end position="78"/>
    </location>
</feature>
<dbReference type="AlphaFoldDB" id="A0A3N4VFA5"/>
<evidence type="ECO:0000313" key="5">
    <source>
        <dbReference type="Proteomes" id="UP000269708"/>
    </source>
</evidence>
<keyword evidence="2" id="KW-0812">Transmembrane</keyword>
<keyword evidence="5" id="KW-1185">Reference proteome</keyword>
<dbReference type="InterPro" id="IPR046554">
    <property type="entry name" value="DUF6708"/>
</dbReference>
<feature type="transmembrane region" description="Helical" evidence="2">
    <location>
        <begin position="90"/>
        <end position="112"/>
    </location>
</feature>
<dbReference type="Proteomes" id="UP000269708">
    <property type="component" value="Unassembled WGS sequence"/>
</dbReference>
<dbReference type="Pfam" id="PF20455">
    <property type="entry name" value="DUF6708"/>
    <property type="match status" value="1"/>
</dbReference>
<keyword evidence="2" id="KW-0472">Membrane</keyword>
<accession>A0A3N4VFA5</accession>
<gene>
    <name evidence="4" type="ORF">EDC50_2027</name>
</gene>
<feature type="region of interest" description="Disordered" evidence="1">
    <location>
        <begin position="306"/>
        <end position="325"/>
    </location>
</feature>
<dbReference type="EMBL" id="RKQN01000002">
    <property type="protein sequence ID" value="RPE80195.1"/>
    <property type="molecule type" value="Genomic_DNA"/>
</dbReference>
<feature type="domain" description="DUF6708" evidence="3">
    <location>
        <begin position="109"/>
        <end position="313"/>
    </location>
</feature>
<evidence type="ECO:0000256" key="2">
    <source>
        <dbReference type="SAM" id="Phobius"/>
    </source>
</evidence>
<feature type="region of interest" description="Disordered" evidence="1">
    <location>
        <begin position="1"/>
        <end position="22"/>
    </location>
</feature>
<dbReference type="OrthoDB" id="6058616at2"/>
<evidence type="ECO:0000259" key="3">
    <source>
        <dbReference type="Pfam" id="PF20455"/>
    </source>
</evidence>
<comment type="caution">
    <text evidence="4">The sequence shown here is derived from an EMBL/GenBank/DDBJ whole genome shotgun (WGS) entry which is preliminary data.</text>
</comment>
<proteinExistence type="predicted"/>
<reference evidence="4 5" key="1">
    <citation type="submission" date="2018-11" db="EMBL/GenBank/DDBJ databases">
        <title>Genomic Encyclopedia of Type Strains, Phase IV (KMG-IV): sequencing the most valuable type-strain genomes for metagenomic binning, comparative biology and taxonomic classification.</title>
        <authorList>
            <person name="Goeker M."/>
        </authorList>
    </citation>
    <scope>NUCLEOTIDE SEQUENCE [LARGE SCALE GENOMIC DNA]</scope>
    <source>
        <strain evidence="4 5">DSM 25623</strain>
    </source>
</reference>
<evidence type="ECO:0000313" key="4">
    <source>
        <dbReference type="EMBL" id="RPE80195.1"/>
    </source>
</evidence>